<dbReference type="PANTHER" id="PTHR30160">
    <property type="entry name" value="TETRAACYLDISACCHARIDE 4'-KINASE-RELATED"/>
    <property type="match status" value="1"/>
</dbReference>
<evidence type="ECO:0000256" key="3">
    <source>
        <dbReference type="SAM" id="MobiDB-lite"/>
    </source>
</evidence>
<dbReference type="GO" id="GO:0009244">
    <property type="term" value="P:lipopolysaccharide core region biosynthetic process"/>
    <property type="evidence" value="ECO:0007669"/>
    <property type="project" value="TreeGrafter"/>
</dbReference>
<keyword evidence="2 4" id="KW-0808">Transferase</keyword>
<keyword evidence="1" id="KW-0328">Glycosyltransferase</keyword>
<keyword evidence="5" id="KW-1185">Reference proteome</keyword>
<evidence type="ECO:0000256" key="1">
    <source>
        <dbReference type="ARBA" id="ARBA00022676"/>
    </source>
</evidence>
<dbReference type="Pfam" id="PF01075">
    <property type="entry name" value="Glyco_transf_9"/>
    <property type="match status" value="1"/>
</dbReference>
<evidence type="ECO:0000313" key="4">
    <source>
        <dbReference type="EMBL" id="SEQ47482.1"/>
    </source>
</evidence>
<dbReference type="InterPro" id="IPR002201">
    <property type="entry name" value="Glyco_trans_9"/>
</dbReference>
<dbReference type="PANTHER" id="PTHR30160:SF1">
    <property type="entry name" value="LIPOPOLYSACCHARIDE 1,2-N-ACETYLGLUCOSAMINETRANSFERASE-RELATED"/>
    <property type="match status" value="1"/>
</dbReference>
<gene>
    <name evidence="4" type="ORF">SAMN05421756_103571</name>
</gene>
<dbReference type="GO" id="GO:0008713">
    <property type="term" value="F:ADP-heptose-lipopolysaccharide heptosyltransferase activity"/>
    <property type="evidence" value="ECO:0007669"/>
    <property type="project" value="TreeGrafter"/>
</dbReference>
<feature type="region of interest" description="Disordered" evidence="3">
    <location>
        <begin position="1"/>
        <end position="24"/>
    </location>
</feature>
<name>A0A1H9GBL7_9ACTN</name>
<reference evidence="5" key="1">
    <citation type="submission" date="2016-10" db="EMBL/GenBank/DDBJ databases">
        <authorList>
            <person name="Varghese N."/>
            <person name="Submissions S."/>
        </authorList>
    </citation>
    <scope>NUCLEOTIDE SEQUENCE [LARGE SCALE GENOMIC DNA]</scope>
    <source>
        <strain evidence="5">CGMCC 4.6856</strain>
    </source>
</reference>
<evidence type="ECO:0000256" key="2">
    <source>
        <dbReference type="ARBA" id="ARBA00022679"/>
    </source>
</evidence>
<dbReference type="Proteomes" id="UP000198504">
    <property type="component" value="Unassembled WGS sequence"/>
</dbReference>
<organism evidence="4 5">
    <name type="scientific">Microlunatus flavus</name>
    <dbReference type="NCBI Taxonomy" id="1036181"/>
    <lineage>
        <taxon>Bacteria</taxon>
        <taxon>Bacillati</taxon>
        <taxon>Actinomycetota</taxon>
        <taxon>Actinomycetes</taxon>
        <taxon>Propionibacteriales</taxon>
        <taxon>Propionibacteriaceae</taxon>
        <taxon>Microlunatus</taxon>
    </lineage>
</organism>
<proteinExistence type="predicted"/>
<dbReference type="RefSeq" id="WP_198410055.1">
    <property type="nucleotide sequence ID" value="NZ_FOFA01000003.1"/>
</dbReference>
<dbReference type="EMBL" id="FOFA01000003">
    <property type="protein sequence ID" value="SEQ47482.1"/>
    <property type="molecule type" value="Genomic_DNA"/>
</dbReference>
<dbReference type="CDD" id="cd03789">
    <property type="entry name" value="GT9_LPS_heptosyltransferase"/>
    <property type="match status" value="1"/>
</dbReference>
<dbReference type="AlphaFoldDB" id="A0A1H9GBL7"/>
<dbReference type="InterPro" id="IPR051199">
    <property type="entry name" value="LPS_LOS_Heptosyltrfase"/>
</dbReference>
<sequence length="398" mass="41397">MPSSTPASDVAGPTTAGPALDLPAEPAGLVPDVRRIAVLRANGLGDYVVSEPALDALHRAYPQAEITLLGAAHHAALLDGRPGPVDRVVPIPLVNGVRVKSDVPDAGPEEVEAWCAEQRAYGYDLSVQLHGGGGNSNPLLLRLGARVSVGAATPEAPKPDRWVPYTSFQHDTVRWLEVVAAAGAWGTRLEPRLAVTSADLASSESVVAPDDRPLVVVHPGATDARRCYPEERLGRVARALSDEGARVVVVGGPGEADRVALVAEGHGGDVETVVGGLDLAGLVGLLARASLMIGNDSGPRHMAAAVGTPTVAVFTYANLADVAPLTRSWHRVLVSWHGGCQVCGMRVLDGWCGHGASATHDVPEAELLAQTRELWAQVVAAGRTGRDRRAKGSQRGVA</sequence>
<accession>A0A1H9GBL7</accession>
<evidence type="ECO:0000313" key="5">
    <source>
        <dbReference type="Proteomes" id="UP000198504"/>
    </source>
</evidence>
<dbReference type="SUPFAM" id="SSF53756">
    <property type="entry name" value="UDP-Glycosyltransferase/glycogen phosphorylase"/>
    <property type="match status" value="1"/>
</dbReference>
<dbReference type="STRING" id="1036181.SAMN05421756_103571"/>
<dbReference type="GO" id="GO:0005829">
    <property type="term" value="C:cytosol"/>
    <property type="evidence" value="ECO:0007669"/>
    <property type="project" value="TreeGrafter"/>
</dbReference>
<dbReference type="Gene3D" id="3.40.50.2000">
    <property type="entry name" value="Glycogen Phosphorylase B"/>
    <property type="match status" value="2"/>
</dbReference>
<protein>
    <submittedName>
        <fullName evidence="4">ADP-heptose:LPS heptosyltransferase</fullName>
    </submittedName>
</protein>